<dbReference type="STRING" id="1070870.SAMN05444351_2086"/>
<organism evidence="1 2">
    <name type="scientific">Geodermatophilus nigrescens</name>
    <dbReference type="NCBI Taxonomy" id="1070870"/>
    <lineage>
        <taxon>Bacteria</taxon>
        <taxon>Bacillati</taxon>
        <taxon>Actinomycetota</taxon>
        <taxon>Actinomycetes</taxon>
        <taxon>Geodermatophilales</taxon>
        <taxon>Geodermatophilaceae</taxon>
        <taxon>Geodermatophilus</taxon>
    </lineage>
</organism>
<evidence type="ECO:0000313" key="2">
    <source>
        <dbReference type="Proteomes" id="UP000184471"/>
    </source>
</evidence>
<reference evidence="1 2" key="1">
    <citation type="submission" date="2016-11" db="EMBL/GenBank/DDBJ databases">
        <authorList>
            <person name="Jaros S."/>
            <person name="Januszkiewicz K."/>
            <person name="Wedrychowicz H."/>
        </authorList>
    </citation>
    <scope>NUCLEOTIDE SEQUENCE [LARGE SCALE GENOMIC DNA]</scope>
    <source>
        <strain evidence="1 2">DSM 45408</strain>
    </source>
</reference>
<protein>
    <recommendedName>
        <fullName evidence="3">DUF4267 domain-containing protein</fullName>
    </recommendedName>
</protein>
<sequence length="129" mass="13607">MSSLNSRDWDVTRKTVGSLSMWIGTAALFAPRWIAGSLGVRPDAAQGDVALPLLVRLGAARNIAMGAALLVTPAPQARRTTEVTLLLTALDAAAVWTSRATGDVRTRSAVLSGIVLALSGYGAARWHRR</sequence>
<dbReference type="InterPro" id="IPR025363">
    <property type="entry name" value="DUF4267"/>
</dbReference>
<dbReference type="AlphaFoldDB" id="A0A1M5IIA4"/>
<dbReference type="OrthoDB" id="5189309at2"/>
<keyword evidence="2" id="KW-1185">Reference proteome</keyword>
<gene>
    <name evidence="1" type="ORF">SAMN05444351_2086</name>
</gene>
<dbReference type="Pfam" id="PF14087">
    <property type="entry name" value="DUF4267"/>
    <property type="match status" value="1"/>
</dbReference>
<name>A0A1M5IIA4_9ACTN</name>
<dbReference type="EMBL" id="FQVX01000002">
    <property type="protein sequence ID" value="SHG28032.1"/>
    <property type="molecule type" value="Genomic_DNA"/>
</dbReference>
<dbReference type="RefSeq" id="WP_073420078.1">
    <property type="nucleotide sequence ID" value="NZ_FQVX01000002.1"/>
</dbReference>
<evidence type="ECO:0000313" key="1">
    <source>
        <dbReference type="EMBL" id="SHG28032.1"/>
    </source>
</evidence>
<dbReference type="Proteomes" id="UP000184471">
    <property type="component" value="Unassembled WGS sequence"/>
</dbReference>
<accession>A0A1M5IIA4</accession>
<evidence type="ECO:0008006" key="3">
    <source>
        <dbReference type="Google" id="ProtNLM"/>
    </source>
</evidence>
<proteinExistence type="predicted"/>